<evidence type="ECO:0000256" key="4">
    <source>
        <dbReference type="ARBA" id="ARBA00022490"/>
    </source>
</evidence>
<name>A0A0K8J3A4_9FIRM</name>
<dbReference type="PANTHER" id="PTHR31689">
    <property type="entry name" value="DIAMINOPIMELATE EPIMERASE, CHLOROPLASTIC"/>
    <property type="match status" value="1"/>
</dbReference>
<dbReference type="KEGG" id="hsd:SD1D_0564"/>
<sequence length="280" mass="31095">MKFTKMQGCGNDYVYVDCTKNQEIEIDNIPHVARQVSDRHYGIGSDGLILIKPSQKADFFMDMYNNDGSRGKMCGNGIRCVGKYVYDYCLTDKKQVKIETLSGIKTLDLTIDNGKVSQVTVDMGNPIFAPEKIPVISDKEILVNEPIIIGGKEYKITCLSMGNPHAVVFVENTDDIPIETIGPLFENHEMFPDRVNTEFIQVINRNHIKMRVWERGSGETLACGTGACASVVACVLNGLTEDEVKVSLLGGDLHIRYDKDNNLVYMTGPAVTVFEGEIQL</sequence>
<reference evidence="12" key="1">
    <citation type="submission" date="2015-09" db="EMBL/GenBank/DDBJ databases">
        <authorList>
            <person name="Wibberg D."/>
        </authorList>
    </citation>
    <scope>NUCLEOTIDE SEQUENCE [LARGE SCALE GENOMIC DNA]</scope>
    <source>
        <strain evidence="12">SD1D</strain>
    </source>
</reference>
<dbReference type="Gene3D" id="3.10.310.10">
    <property type="entry name" value="Diaminopimelate Epimerase, Chain A, domain 1"/>
    <property type="match status" value="2"/>
</dbReference>
<evidence type="ECO:0000256" key="8">
    <source>
        <dbReference type="ARBA" id="ARBA00051712"/>
    </source>
</evidence>
<evidence type="ECO:0000313" key="11">
    <source>
        <dbReference type="EMBL" id="CUH92116.1"/>
    </source>
</evidence>
<dbReference type="FunFam" id="3.10.310.10:FF:000004">
    <property type="entry name" value="Diaminopimelate epimerase"/>
    <property type="match status" value="1"/>
</dbReference>
<accession>A0A0K8J3A4</accession>
<dbReference type="GO" id="GO:0008837">
    <property type="term" value="F:diaminopimelate epimerase activity"/>
    <property type="evidence" value="ECO:0007669"/>
    <property type="project" value="UniProtKB-UniRule"/>
</dbReference>
<dbReference type="GO" id="GO:0005829">
    <property type="term" value="C:cytosol"/>
    <property type="evidence" value="ECO:0007669"/>
    <property type="project" value="TreeGrafter"/>
</dbReference>
<feature type="binding site" evidence="9">
    <location>
        <position position="163"/>
    </location>
    <ligand>
        <name>substrate</name>
    </ligand>
</feature>
<comment type="subunit">
    <text evidence="9">Homodimer.</text>
</comment>
<dbReference type="OrthoDB" id="9805408at2"/>
<dbReference type="AlphaFoldDB" id="A0A0K8J3A4"/>
<dbReference type="EC" id="5.1.1.7" evidence="3 9"/>
<dbReference type="UniPathway" id="UPA00034">
    <property type="reaction ID" value="UER00025"/>
</dbReference>
<keyword evidence="7 9" id="KW-0413">Isomerase</keyword>
<dbReference type="PROSITE" id="PS01326">
    <property type="entry name" value="DAP_EPIMERASE"/>
    <property type="match status" value="1"/>
</dbReference>
<comment type="caution">
    <text evidence="9">Lacks conserved residue(s) required for the propagation of feature annotation.</text>
</comment>
<dbReference type="Proteomes" id="UP000196053">
    <property type="component" value="Chromosome I"/>
</dbReference>
<evidence type="ECO:0000256" key="10">
    <source>
        <dbReference type="PROSITE-ProRule" id="PRU10125"/>
    </source>
</evidence>
<dbReference type="NCBIfam" id="TIGR00652">
    <property type="entry name" value="DapF"/>
    <property type="match status" value="1"/>
</dbReference>
<dbReference type="InterPro" id="IPR018510">
    <property type="entry name" value="DAP_epimerase_AS"/>
</dbReference>
<keyword evidence="12" id="KW-1185">Reference proteome</keyword>
<keyword evidence="6 9" id="KW-0457">Lysine biosynthesis</keyword>
<feature type="binding site" evidence="9">
    <location>
        <begin position="224"/>
        <end position="225"/>
    </location>
    <ligand>
        <name>substrate</name>
    </ligand>
</feature>
<gene>
    <name evidence="9 11" type="primary">dapF</name>
    <name evidence="11" type="ORF">SD1D_0564</name>
</gene>
<comment type="similarity">
    <text evidence="2 9">Belongs to the diaminopimelate epimerase family.</text>
</comment>
<evidence type="ECO:0000256" key="5">
    <source>
        <dbReference type="ARBA" id="ARBA00022605"/>
    </source>
</evidence>
<dbReference type="PANTHER" id="PTHR31689:SF0">
    <property type="entry name" value="DIAMINOPIMELATE EPIMERASE"/>
    <property type="match status" value="1"/>
</dbReference>
<proteinExistence type="inferred from homology"/>
<evidence type="ECO:0000256" key="6">
    <source>
        <dbReference type="ARBA" id="ARBA00023154"/>
    </source>
</evidence>
<keyword evidence="4 9" id="KW-0963">Cytoplasm</keyword>
<feature type="binding site" evidence="9">
    <location>
        <position position="11"/>
    </location>
    <ligand>
        <name>substrate</name>
    </ligand>
</feature>
<dbReference type="GO" id="GO:0009089">
    <property type="term" value="P:lysine biosynthetic process via diaminopimelate"/>
    <property type="evidence" value="ECO:0007669"/>
    <property type="project" value="UniProtKB-UniRule"/>
</dbReference>
<dbReference type="RefSeq" id="WP_058257514.1">
    <property type="nucleotide sequence ID" value="NZ_DUPS01000057.1"/>
</dbReference>
<feature type="active site" description="Proton donor" evidence="9">
    <location>
        <position position="74"/>
    </location>
</feature>
<comment type="catalytic activity">
    <reaction evidence="8 9">
        <text>(2S,6S)-2,6-diaminopimelate = meso-2,6-diaminopimelate</text>
        <dbReference type="Rhea" id="RHEA:15393"/>
        <dbReference type="ChEBI" id="CHEBI:57609"/>
        <dbReference type="ChEBI" id="CHEBI:57791"/>
        <dbReference type="EC" id="5.1.1.7"/>
    </reaction>
</comment>
<keyword evidence="5 9" id="KW-0028">Amino-acid biosynthesis</keyword>
<feature type="binding site" evidence="9">
    <location>
        <position position="65"/>
    </location>
    <ligand>
        <name>substrate</name>
    </ligand>
</feature>
<feature type="binding site" evidence="9">
    <location>
        <begin position="75"/>
        <end position="76"/>
    </location>
    <ligand>
        <name>substrate</name>
    </ligand>
</feature>
<feature type="active site" evidence="10">
    <location>
        <position position="74"/>
    </location>
</feature>
<protein>
    <recommendedName>
        <fullName evidence="3 9">Diaminopimelate epimerase</fullName>
        <shortName evidence="9">DAP epimerase</shortName>
        <ecNumber evidence="3 9">5.1.1.7</ecNumber>
    </recommendedName>
    <alternativeName>
        <fullName evidence="9">PLP-independent amino acid racemase</fullName>
    </alternativeName>
</protein>
<dbReference type="HAMAP" id="MF_00197">
    <property type="entry name" value="DAP_epimerase"/>
    <property type="match status" value="1"/>
</dbReference>
<evidence type="ECO:0000256" key="2">
    <source>
        <dbReference type="ARBA" id="ARBA00010219"/>
    </source>
</evidence>
<evidence type="ECO:0000256" key="9">
    <source>
        <dbReference type="HAMAP-Rule" id="MF_00197"/>
    </source>
</evidence>
<feature type="binding site" evidence="9">
    <location>
        <begin position="214"/>
        <end position="215"/>
    </location>
    <ligand>
        <name>substrate</name>
    </ligand>
</feature>
<dbReference type="InterPro" id="IPR001653">
    <property type="entry name" value="DAP_epimerase_DapF"/>
</dbReference>
<evidence type="ECO:0000256" key="1">
    <source>
        <dbReference type="ARBA" id="ARBA00005196"/>
    </source>
</evidence>
<feature type="binding site" evidence="9">
    <location>
        <position position="196"/>
    </location>
    <ligand>
        <name>substrate</name>
    </ligand>
</feature>
<dbReference type="Pfam" id="PF01678">
    <property type="entry name" value="DAP_epimerase"/>
    <property type="match status" value="2"/>
</dbReference>
<evidence type="ECO:0000256" key="7">
    <source>
        <dbReference type="ARBA" id="ARBA00023235"/>
    </source>
</evidence>
<comment type="subcellular location">
    <subcellularLocation>
        <location evidence="9">Cytoplasm</location>
    </subcellularLocation>
</comment>
<feature type="active site" description="Proton acceptor" evidence="9">
    <location>
        <position position="223"/>
    </location>
</feature>
<feature type="site" description="Could be important to modulate the pK values of the two catalytic cysteine residues" evidence="9">
    <location>
        <position position="165"/>
    </location>
</feature>
<comment type="pathway">
    <text evidence="1 9">Amino-acid biosynthesis; L-lysine biosynthesis via DAP pathway; DL-2,6-diaminopimelate from LL-2,6-diaminopimelate: step 1/1.</text>
</comment>
<feature type="site" description="Could be important to modulate the pK values of the two catalytic cysteine residues" evidence="9">
    <location>
        <position position="214"/>
    </location>
</feature>
<dbReference type="SUPFAM" id="SSF54506">
    <property type="entry name" value="Diaminopimelate epimerase-like"/>
    <property type="match status" value="2"/>
</dbReference>
<dbReference type="EMBL" id="LN879430">
    <property type="protein sequence ID" value="CUH92116.1"/>
    <property type="molecule type" value="Genomic_DNA"/>
</dbReference>
<evidence type="ECO:0000313" key="12">
    <source>
        <dbReference type="Proteomes" id="UP000196053"/>
    </source>
</evidence>
<comment type="function">
    <text evidence="9">Catalyzes the stereoinversion of LL-2,6-diaminopimelate (L,L-DAP) to meso-diaminopimelate (meso-DAP), a precursor of L-lysine and an essential component of the bacterial peptidoglycan.</text>
</comment>
<evidence type="ECO:0000256" key="3">
    <source>
        <dbReference type="ARBA" id="ARBA00013080"/>
    </source>
</evidence>
<organism evidence="11 12">
    <name type="scientific">Herbinix luporum</name>
    <dbReference type="NCBI Taxonomy" id="1679721"/>
    <lineage>
        <taxon>Bacteria</taxon>
        <taxon>Bacillati</taxon>
        <taxon>Bacillota</taxon>
        <taxon>Clostridia</taxon>
        <taxon>Lachnospirales</taxon>
        <taxon>Lachnospiraceae</taxon>
        <taxon>Herbinix</taxon>
    </lineage>
</organism>